<dbReference type="HOGENOM" id="CLU_292854_0_0_12"/>
<dbReference type="eggNOG" id="COG0823">
    <property type="taxonomic scope" value="Bacteria"/>
</dbReference>
<name>F4LKW7_TREBD</name>
<dbReference type="STRING" id="906968.Trebr_1136"/>
<reference evidence="2" key="1">
    <citation type="submission" date="2011-04" db="EMBL/GenBank/DDBJ databases">
        <title>The complete genome of Treponema brennaborense DSM 12168.</title>
        <authorList>
            <person name="Lucas S."/>
            <person name="Han J."/>
            <person name="Lapidus A."/>
            <person name="Bruce D."/>
            <person name="Goodwin L."/>
            <person name="Pitluck S."/>
            <person name="Peters L."/>
            <person name="Kyrpides N."/>
            <person name="Mavromatis K."/>
            <person name="Ivanova N."/>
            <person name="Mikhailova N."/>
            <person name="Pagani I."/>
            <person name="Teshima H."/>
            <person name="Detter J.C."/>
            <person name="Tapia R."/>
            <person name="Han C."/>
            <person name="Land M."/>
            <person name="Hauser L."/>
            <person name="Markowitz V."/>
            <person name="Cheng J.-F."/>
            <person name="Hugenholtz P."/>
            <person name="Woyke T."/>
            <person name="Wu D."/>
            <person name="Gronow S."/>
            <person name="Wellnitz S."/>
            <person name="Brambilla E."/>
            <person name="Klenk H.-P."/>
            <person name="Eisen J.A."/>
        </authorList>
    </citation>
    <scope>NUCLEOTIDE SEQUENCE [LARGE SCALE GENOMIC DNA]</scope>
    <source>
        <strain evidence="2">DSM 12168 / CIP 105900 / DD5/3</strain>
    </source>
</reference>
<sequence>MKRSAGIVYLCAVLALAGIGVQPLRAGVLTGTSGVRLVQTVYFDIIYPPGSAVSASILAECADRLYEHACAELGASPYFRMPVVLTPSHDNLNAYFTPLPYNRIVVYDTLPGADDSGSLAVFSRSLQSVFYHEVVHAVSLNIKSPAFRILSAVFADCLNPALAVVPTLFSEGASVALESAAGEGRLNDAFSTHSVYQAKLEGVFPRWRNAAGARDVYPSGTVPYLFGGEFTRYLLRAYGKERYAEFWYQCGRLQFFKLTAGIFKKVYGLPLADAWRDFEAQLVLPDVSAAPDALTGVEYLLPDAKKTLYRSLTSSPAGAAWIDPYTSFVQFAENGTCVDDKTGETGVGGEIGVDGKTGIDSERAVVTLLTLSGLKKISFSPDGAYLALSRTLSGTFPKNEVFIYRMSSRTLERLPAAHVREGTVVRLSDGRYAAAAVRTGGTADAQSAEIVFYEITETDSGRFRFSAEPVFLFGLNSGVAPYALCAVPGGKLAFTAGGVPDARVTEGSAEVFPLSAQPLFLLEPVSGAAASYTVPESAGYRNVKIRSIAAVPVSAPVSVSAAVPVSTPVPVQPPAPECAGDDRSVRLVFSWAADGTFPRAGFLTVGENGAFFSLMAADVSGGVYAPAAYCSAEDRSDAAASSRVCADIAALTDDAAFTDGTALTDDAALSSSAPEISGRLAYSAHLFEYDCLMALDCARVPFRTATAESNNVRGVLLPQSASVFTDGTLLTDDAALTDTAFSSSAYVPFRYLLHGVFLPAALLPQYDLLAESGTALLPGATWITADPAETVILSVGGGIDPFTMCGGIRVSARTTGTSFSVRASSDISFSKNGFDQAVTAAGFTASVSAGRVSRFVFSGLLSYLAASVSNAGFLHAVEHIFKTEYSTFRAGGRGYYNVRGISAAVFADTLYAFSSDSWYGNIGVSAAARIPGPVPVRLNASLFDDVKTFARLSGEAVVCSFEIQQGLPVVPLYVNRIALIAGYAGEAVRPNVSGDLFRLPSVFRSIAELPYYDRVYVKTELISSLNTGILTGTRFSVSAVCSCVLRDENSNGKFKFSLGGSLLY</sequence>
<dbReference type="RefSeq" id="WP_013758271.1">
    <property type="nucleotide sequence ID" value="NC_015500.1"/>
</dbReference>
<dbReference type="Proteomes" id="UP000006546">
    <property type="component" value="Chromosome"/>
</dbReference>
<keyword evidence="2" id="KW-1185">Reference proteome</keyword>
<accession>F4LKW7</accession>
<evidence type="ECO:0000313" key="2">
    <source>
        <dbReference type="Proteomes" id="UP000006546"/>
    </source>
</evidence>
<evidence type="ECO:0000313" key="1">
    <source>
        <dbReference type="EMBL" id="AEE16564.1"/>
    </source>
</evidence>
<dbReference type="OrthoDB" id="304612at2"/>
<organism evidence="1 2">
    <name type="scientific">Treponema brennaborense (strain DSM 12168 / CIP 105900 / DD5/3)</name>
    <dbReference type="NCBI Taxonomy" id="906968"/>
    <lineage>
        <taxon>Bacteria</taxon>
        <taxon>Pseudomonadati</taxon>
        <taxon>Spirochaetota</taxon>
        <taxon>Spirochaetia</taxon>
        <taxon>Spirochaetales</taxon>
        <taxon>Treponemataceae</taxon>
        <taxon>Treponema</taxon>
    </lineage>
</organism>
<dbReference type="KEGG" id="tbe:Trebr_1136"/>
<proteinExistence type="predicted"/>
<gene>
    <name evidence="1" type="ordered locus">Trebr_1136</name>
</gene>
<dbReference type="InterPro" id="IPR011044">
    <property type="entry name" value="Quino_amine_DH_bsu"/>
</dbReference>
<dbReference type="SUPFAM" id="SSF50969">
    <property type="entry name" value="YVTN repeat-like/Quinoprotein amine dehydrogenase"/>
    <property type="match status" value="1"/>
</dbReference>
<dbReference type="AlphaFoldDB" id="F4LKW7"/>
<dbReference type="EMBL" id="CP002696">
    <property type="protein sequence ID" value="AEE16564.1"/>
    <property type="molecule type" value="Genomic_DNA"/>
</dbReference>
<protein>
    <submittedName>
        <fullName evidence="1">Uncharacterized protein</fullName>
    </submittedName>
</protein>